<feature type="non-terminal residue" evidence="1">
    <location>
        <position position="1"/>
    </location>
</feature>
<reference evidence="1" key="1">
    <citation type="submission" date="2014-05" db="EMBL/GenBank/DDBJ databases">
        <authorList>
            <person name="Chronopoulou M."/>
        </authorList>
    </citation>
    <scope>NUCLEOTIDE SEQUENCE</scope>
    <source>
        <tissue evidence="1">Whole organism</tissue>
    </source>
</reference>
<dbReference type="AlphaFoldDB" id="A0A0K2TL83"/>
<protein>
    <submittedName>
        <fullName evidence="1">Uncharacterized protein</fullName>
    </submittedName>
</protein>
<name>A0A0K2TL83_LEPSM</name>
<accession>A0A0K2TL83</accession>
<organism evidence="1">
    <name type="scientific">Lepeophtheirus salmonis</name>
    <name type="common">Salmon louse</name>
    <name type="synonym">Caligus salmonis</name>
    <dbReference type="NCBI Taxonomy" id="72036"/>
    <lineage>
        <taxon>Eukaryota</taxon>
        <taxon>Metazoa</taxon>
        <taxon>Ecdysozoa</taxon>
        <taxon>Arthropoda</taxon>
        <taxon>Crustacea</taxon>
        <taxon>Multicrustacea</taxon>
        <taxon>Hexanauplia</taxon>
        <taxon>Copepoda</taxon>
        <taxon>Siphonostomatoida</taxon>
        <taxon>Caligidae</taxon>
        <taxon>Lepeophtheirus</taxon>
    </lineage>
</organism>
<sequence length="49" mass="5503">VKPLPPTFSTATTSGCRQAAVHHFLFHILVHIHRLIGKKESKNKSALER</sequence>
<dbReference type="EMBL" id="HACA01009041">
    <property type="protein sequence ID" value="CDW26402.1"/>
    <property type="molecule type" value="Transcribed_RNA"/>
</dbReference>
<evidence type="ECO:0000313" key="1">
    <source>
        <dbReference type="EMBL" id="CDW26402.1"/>
    </source>
</evidence>
<proteinExistence type="predicted"/>